<evidence type="ECO:0000259" key="3">
    <source>
        <dbReference type="PROSITE" id="PS50158"/>
    </source>
</evidence>
<protein>
    <recommendedName>
        <fullName evidence="3">CCHC-type domain-containing protein</fullName>
    </recommendedName>
</protein>
<accession>A0A397GE79</accession>
<dbReference type="Pfam" id="PF00098">
    <property type="entry name" value="zf-CCHC"/>
    <property type="match status" value="1"/>
</dbReference>
<dbReference type="Gene3D" id="4.10.60.10">
    <property type="entry name" value="Zinc finger, CCHC-type"/>
    <property type="match status" value="1"/>
</dbReference>
<dbReference type="GO" id="GO:0008270">
    <property type="term" value="F:zinc ion binding"/>
    <property type="evidence" value="ECO:0007669"/>
    <property type="project" value="UniProtKB-KW"/>
</dbReference>
<dbReference type="SUPFAM" id="SSF57756">
    <property type="entry name" value="Retrovirus zinc finger-like domains"/>
    <property type="match status" value="1"/>
</dbReference>
<feature type="region of interest" description="Disordered" evidence="2">
    <location>
        <begin position="70"/>
        <end position="105"/>
    </location>
</feature>
<evidence type="ECO:0000256" key="2">
    <source>
        <dbReference type="SAM" id="MobiDB-lite"/>
    </source>
</evidence>
<evidence type="ECO:0000313" key="4">
    <source>
        <dbReference type="EMBL" id="RHZ49261.1"/>
    </source>
</evidence>
<reference evidence="4 5" key="1">
    <citation type="submission" date="2018-08" db="EMBL/GenBank/DDBJ databases">
        <title>Genome and evolution of the arbuscular mycorrhizal fungus Diversispora epigaea (formerly Glomus versiforme) and its bacterial endosymbionts.</title>
        <authorList>
            <person name="Sun X."/>
            <person name="Fei Z."/>
            <person name="Harrison M."/>
        </authorList>
    </citation>
    <scope>NUCLEOTIDE SEQUENCE [LARGE SCALE GENOMIC DNA]</scope>
    <source>
        <strain evidence="4 5">IT104</strain>
    </source>
</reference>
<dbReference type="SMART" id="SM00343">
    <property type="entry name" value="ZnF_C2HC"/>
    <property type="match status" value="1"/>
</dbReference>
<dbReference type="PROSITE" id="PS50158">
    <property type="entry name" value="ZF_CCHC"/>
    <property type="match status" value="1"/>
</dbReference>
<dbReference type="EMBL" id="PQFF01000452">
    <property type="protein sequence ID" value="RHZ49261.1"/>
    <property type="molecule type" value="Genomic_DNA"/>
</dbReference>
<sequence>MPMDLSAIGENKSRNRTYYQKNKYSNNSNNRNNNYNNGNNKGNNKKGNCFKCGKPGHYAKECRSQKQSLQILEDNSKYDTADDKSPGLSTQEHRENQNQEISNTSEYTQEKIKFFKAMGLIEDSQNVNPGPTVRNLYNRHLVYLLI</sequence>
<keyword evidence="1" id="KW-0479">Metal-binding</keyword>
<dbReference type="InterPro" id="IPR001878">
    <property type="entry name" value="Znf_CCHC"/>
</dbReference>
<evidence type="ECO:0000313" key="5">
    <source>
        <dbReference type="Proteomes" id="UP000266861"/>
    </source>
</evidence>
<organism evidence="4 5">
    <name type="scientific">Diversispora epigaea</name>
    <dbReference type="NCBI Taxonomy" id="1348612"/>
    <lineage>
        <taxon>Eukaryota</taxon>
        <taxon>Fungi</taxon>
        <taxon>Fungi incertae sedis</taxon>
        <taxon>Mucoromycota</taxon>
        <taxon>Glomeromycotina</taxon>
        <taxon>Glomeromycetes</taxon>
        <taxon>Diversisporales</taxon>
        <taxon>Diversisporaceae</taxon>
        <taxon>Diversispora</taxon>
    </lineage>
</organism>
<comment type="caution">
    <text evidence="4">The sequence shown here is derived from an EMBL/GenBank/DDBJ whole genome shotgun (WGS) entry which is preliminary data.</text>
</comment>
<dbReference type="InterPro" id="IPR036875">
    <property type="entry name" value="Znf_CCHC_sf"/>
</dbReference>
<keyword evidence="5" id="KW-1185">Reference proteome</keyword>
<name>A0A397GE79_9GLOM</name>
<feature type="region of interest" description="Disordered" evidence="2">
    <location>
        <begin position="1"/>
        <end position="48"/>
    </location>
</feature>
<keyword evidence="1" id="KW-0863">Zinc-finger</keyword>
<gene>
    <name evidence="4" type="ORF">Glove_526g1</name>
</gene>
<proteinExistence type="predicted"/>
<keyword evidence="1" id="KW-0862">Zinc</keyword>
<dbReference type="AlphaFoldDB" id="A0A397GE79"/>
<evidence type="ECO:0000256" key="1">
    <source>
        <dbReference type="PROSITE-ProRule" id="PRU00047"/>
    </source>
</evidence>
<feature type="compositionally biased region" description="Basic and acidic residues" evidence="2">
    <location>
        <begin position="74"/>
        <end position="97"/>
    </location>
</feature>
<feature type="domain" description="CCHC-type" evidence="3">
    <location>
        <begin position="49"/>
        <end position="64"/>
    </location>
</feature>
<dbReference type="GO" id="GO:0003676">
    <property type="term" value="F:nucleic acid binding"/>
    <property type="evidence" value="ECO:0007669"/>
    <property type="project" value="InterPro"/>
</dbReference>
<dbReference type="Proteomes" id="UP000266861">
    <property type="component" value="Unassembled WGS sequence"/>
</dbReference>
<dbReference type="OrthoDB" id="413361at2759"/>
<feature type="compositionally biased region" description="Low complexity" evidence="2">
    <location>
        <begin position="21"/>
        <end position="47"/>
    </location>
</feature>